<dbReference type="GO" id="GO:0006935">
    <property type="term" value="P:chemotaxis"/>
    <property type="evidence" value="ECO:0007669"/>
    <property type="project" value="UniProtKB-UniRule"/>
</dbReference>
<protein>
    <recommendedName>
        <fullName evidence="3">Probable chemoreceptor glutamine deamidase CheD</fullName>
        <ecNumber evidence="3">3.5.1.44</ecNumber>
    </recommendedName>
</protein>
<dbReference type="PATRIC" id="fig|413882.6.peg.1042"/>
<dbReference type="InterPro" id="IPR038592">
    <property type="entry name" value="CheD-like_sf"/>
</dbReference>
<keyword evidence="5" id="KW-1185">Reference proteome</keyword>
<dbReference type="EMBL" id="CP011371">
    <property type="protein sequence ID" value="AKJ27676.1"/>
    <property type="molecule type" value="Genomic_DNA"/>
</dbReference>
<dbReference type="KEGG" id="pbh:AAW51_0985"/>
<name>A0A0G3BJV4_9BURK</name>
<dbReference type="InterPro" id="IPR011324">
    <property type="entry name" value="Cytotoxic_necrot_fac-like_cat"/>
</dbReference>
<dbReference type="EC" id="3.5.1.44" evidence="3"/>
<dbReference type="CDD" id="cd16352">
    <property type="entry name" value="CheD"/>
    <property type="match status" value="1"/>
</dbReference>
<dbReference type="Pfam" id="PF03975">
    <property type="entry name" value="CheD"/>
    <property type="match status" value="1"/>
</dbReference>
<evidence type="ECO:0000256" key="2">
    <source>
        <dbReference type="ARBA" id="ARBA00022801"/>
    </source>
</evidence>
<dbReference type="InterPro" id="IPR005659">
    <property type="entry name" value="Chemorcpt_Glu_NH3ase_CheD"/>
</dbReference>
<dbReference type="Gene3D" id="3.30.1330.200">
    <property type="match status" value="1"/>
</dbReference>
<organism evidence="4 5">
    <name type="scientific">Caldimonas brevitalea</name>
    <dbReference type="NCBI Taxonomy" id="413882"/>
    <lineage>
        <taxon>Bacteria</taxon>
        <taxon>Pseudomonadati</taxon>
        <taxon>Pseudomonadota</taxon>
        <taxon>Betaproteobacteria</taxon>
        <taxon>Burkholderiales</taxon>
        <taxon>Sphaerotilaceae</taxon>
        <taxon>Caldimonas</taxon>
    </lineage>
</organism>
<dbReference type="AlphaFoldDB" id="A0A0G3BJV4"/>
<evidence type="ECO:0000313" key="5">
    <source>
        <dbReference type="Proteomes" id="UP000035352"/>
    </source>
</evidence>
<keyword evidence="2 3" id="KW-0378">Hydrolase</keyword>
<comment type="function">
    <text evidence="3">Probably deamidates glutamine residues to glutamate on methyl-accepting chemotaxis receptors (MCPs), playing an important role in chemotaxis.</text>
</comment>
<reference evidence="4 5" key="1">
    <citation type="submission" date="2015-05" db="EMBL/GenBank/DDBJ databases">
        <authorList>
            <person name="Tang B."/>
            <person name="Yu Y."/>
        </authorList>
    </citation>
    <scope>NUCLEOTIDE SEQUENCE [LARGE SCALE GENOMIC DNA]</scope>
    <source>
        <strain evidence="4 5">DSM 7029</strain>
    </source>
</reference>
<proteinExistence type="inferred from homology"/>
<accession>A0A0G3BJV4</accession>
<gene>
    <name evidence="3 4" type="primary">cheD</name>
    <name evidence="4" type="ORF">AAW51_0985</name>
</gene>
<evidence type="ECO:0000256" key="3">
    <source>
        <dbReference type="HAMAP-Rule" id="MF_01440"/>
    </source>
</evidence>
<comment type="catalytic activity">
    <reaction evidence="3">
        <text>L-glutaminyl-[protein] + H2O = L-glutamyl-[protein] + NH4(+)</text>
        <dbReference type="Rhea" id="RHEA:16441"/>
        <dbReference type="Rhea" id="RHEA-COMP:10207"/>
        <dbReference type="Rhea" id="RHEA-COMP:10208"/>
        <dbReference type="ChEBI" id="CHEBI:15377"/>
        <dbReference type="ChEBI" id="CHEBI:28938"/>
        <dbReference type="ChEBI" id="CHEBI:29973"/>
        <dbReference type="ChEBI" id="CHEBI:30011"/>
        <dbReference type="EC" id="3.5.1.44"/>
    </reaction>
</comment>
<evidence type="ECO:0000313" key="4">
    <source>
        <dbReference type="EMBL" id="AKJ27676.1"/>
    </source>
</evidence>
<dbReference type="HAMAP" id="MF_01440">
    <property type="entry name" value="CheD"/>
    <property type="match status" value="1"/>
</dbReference>
<dbReference type="Proteomes" id="UP000035352">
    <property type="component" value="Chromosome"/>
</dbReference>
<dbReference type="GO" id="GO:0050568">
    <property type="term" value="F:protein-glutamine glutaminase activity"/>
    <property type="evidence" value="ECO:0007669"/>
    <property type="project" value="UniProtKB-UniRule"/>
</dbReference>
<dbReference type="STRING" id="413882.AAW51_0985"/>
<dbReference type="PANTHER" id="PTHR35147:SF3">
    <property type="entry name" value="CHEMORECEPTOR GLUTAMINE DEAMIDASE CHED 1-RELATED"/>
    <property type="match status" value="1"/>
</dbReference>
<evidence type="ECO:0000256" key="1">
    <source>
        <dbReference type="ARBA" id="ARBA00022500"/>
    </source>
</evidence>
<dbReference type="SUPFAM" id="SSF64438">
    <property type="entry name" value="CNF1/YfiH-like putative cysteine hydrolases"/>
    <property type="match status" value="1"/>
</dbReference>
<dbReference type="PANTHER" id="PTHR35147">
    <property type="entry name" value="CHEMORECEPTOR GLUTAMINE DEAMIDASE CHED-RELATED"/>
    <property type="match status" value="1"/>
</dbReference>
<sequence length="159" mass="17388">MKDVTVQPGEVFIATAPQRARTLLGSCVAVTLWHPLRRIGAMSHFLLPRRATPRGAELDGRYGDEALDWMVRELSRRGVVPRECEAKLFGGGSMFPRHAGPMSADIGRNNGEAARLLLAERGIAIVSEDLFGVGHRQIVFDLSDGSVWSRRAPVSKGAR</sequence>
<keyword evidence="1 3" id="KW-0145">Chemotaxis</keyword>
<comment type="similarity">
    <text evidence="3">Belongs to the CheD family.</text>
</comment>